<dbReference type="SUPFAM" id="SSF55073">
    <property type="entry name" value="Nucleotide cyclase"/>
    <property type="match status" value="1"/>
</dbReference>
<evidence type="ECO:0000256" key="2">
    <source>
        <dbReference type="ARBA" id="ARBA00012528"/>
    </source>
</evidence>
<dbReference type="Gene3D" id="1.25.40.10">
    <property type="entry name" value="Tetratricopeptide repeat domain"/>
    <property type="match status" value="1"/>
</dbReference>
<reference evidence="8" key="1">
    <citation type="submission" date="2021-02" db="EMBL/GenBank/DDBJ databases">
        <title>Thiocyanate and organic carbon inputs drive convergent selection for specific autotrophic Afipia and Thiobacillus strains within complex microbiomes.</title>
        <authorList>
            <person name="Huddy R.J."/>
            <person name="Sachdeva R."/>
            <person name="Kadzinga F."/>
            <person name="Kantor R.S."/>
            <person name="Harrison S.T.L."/>
            <person name="Banfield J.F."/>
        </authorList>
    </citation>
    <scope>NUCLEOTIDE SEQUENCE</scope>
    <source>
        <strain evidence="8">SCN18_10_11_15_R1_P_69_7</strain>
    </source>
</reference>
<keyword evidence="4" id="KW-0175">Coiled coil</keyword>
<dbReference type="SUPFAM" id="SSF48452">
    <property type="entry name" value="TPR-like"/>
    <property type="match status" value="1"/>
</dbReference>
<evidence type="ECO:0000256" key="6">
    <source>
        <dbReference type="SAM" id="SignalP"/>
    </source>
</evidence>
<dbReference type="PANTHER" id="PTHR45138">
    <property type="entry name" value="REGULATORY COMPONENTS OF SENSORY TRANSDUCTION SYSTEM"/>
    <property type="match status" value="1"/>
</dbReference>
<dbReference type="GO" id="GO:0052621">
    <property type="term" value="F:diguanylate cyclase activity"/>
    <property type="evidence" value="ECO:0007669"/>
    <property type="project" value="UniProtKB-EC"/>
</dbReference>
<feature type="transmembrane region" description="Helical" evidence="5">
    <location>
        <begin position="426"/>
        <end position="445"/>
    </location>
</feature>
<dbReference type="FunFam" id="3.30.70.270:FF:000001">
    <property type="entry name" value="Diguanylate cyclase domain protein"/>
    <property type="match status" value="1"/>
</dbReference>
<dbReference type="Proteomes" id="UP000664815">
    <property type="component" value="Unassembled WGS sequence"/>
</dbReference>
<evidence type="ECO:0000313" key="8">
    <source>
        <dbReference type="EMBL" id="MBN8799747.1"/>
    </source>
</evidence>
<dbReference type="InterPro" id="IPR043128">
    <property type="entry name" value="Rev_trsase/Diguanyl_cyclase"/>
</dbReference>
<feature type="coiled-coil region" evidence="4">
    <location>
        <begin position="371"/>
        <end position="425"/>
    </location>
</feature>
<keyword evidence="5" id="KW-0472">Membrane</keyword>
<dbReference type="GO" id="GO:1902201">
    <property type="term" value="P:negative regulation of bacterial-type flagellum-dependent cell motility"/>
    <property type="evidence" value="ECO:0007669"/>
    <property type="project" value="TreeGrafter"/>
</dbReference>
<sequence length="670" mass="73471">MNRRSSFLLLAALFCSPSLAHGERLDTVIDSLLARGYSSPLAAVARLQAVEDSPADDAPLAQRHLYQAAIGRYAAQERRPAMAALAQQASAALEKMARDEQCRACAVDQHLIQARWALTQRDADRAQAMLDRIDSRREELSSLQRQQLHYLRARQYQLQSRLDMGIREALLADELSGRHEADRLMAQNLLAVLNVYLGDYRRTIEISKATHARAARLGFTQAVAEAKLNMGFAYLRSGRRDLQLQLLGDVLALTRGDDGLAIIQSTAVSNLADYWLNQRDYRRALDYSEQAVELAGRIDDPLTLAYALVNRGASKAGLGQIEAGVADATEAIALTERIGARTDHIGMLQELVNIHEHAGDYRNAFLALRRVETLQQEITRQAREKAVLDLQEKYASESRQREIERLAAANRLKEAELAAQALRRQLWAAFSLALVLLAVVLVQWLRRSRRANLRLSRDVADLAEQSIHDPLTRVFNRRHGHALLAGYARAVDACAPGAPPSLGLMLLDIDFFKQVNDNHGHPAGDKVLVEVAQRLRALLREQDSVVRWGGEEFLLLLPGLQATALPALADRLLRTIGAPAIALADKDITLTASIGAISAPFAGSTDIDALIQLADLALYRAKASGRNRALCIAAREEALDPAALARDLAAAQQAGQIGMTVVPGPSRNAG</sequence>
<comment type="caution">
    <text evidence="8">The sequence shown here is derived from an EMBL/GenBank/DDBJ whole genome shotgun (WGS) entry which is preliminary data.</text>
</comment>
<organism evidence="8 9">
    <name type="scientific">Stenotrophomonas nitritireducens</name>
    <dbReference type="NCBI Taxonomy" id="83617"/>
    <lineage>
        <taxon>Bacteria</taxon>
        <taxon>Pseudomonadati</taxon>
        <taxon>Pseudomonadota</taxon>
        <taxon>Gammaproteobacteria</taxon>
        <taxon>Lysobacterales</taxon>
        <taxon>Lysobacteraceae</taxon>
        <taxon>Stenotrophomonas</taxon>
    </lineage>
</organism>
<dbReference type="InterPro" id="IPR050469">
    <property type="entry name" value="Diguanylate_Cyclase"/>
</dbReference>
<feature type="domain" description="GGDEF" evidence="7">
    <location>
        <begin position="500"/>
        <end position="634"/>
    </location>
</feature>
<dbReference type="EC" id="2.7.7.65" evidence="2"/>
<protein>
    <recommendedName>
        <fullName evidence="2">diguanylate cyclase</fullName>
        <ecNumber evidence="2">2.7.7.65</ecNumber>
    </recommendedName>
</protein>
<dbReference type="GO" id="GO:0043709">
    <property type="term" value="P:cell adhesion involved in single-species biofilm formation"/>
    <property type="evidence" value="ECO:0007669"/>
    <property type="project" value="TreeGrafter"/>
</dbReference>
<keyword evidence="5" id="KW-0812">Transmembrane</keyword>
<keyword evidence="5" id="KW-1133">Transmembrane helix</keyword>
<evidence type="ECO:0000256" key="5">
    <source>
        <dbReference type="SAM" id="Phobius"/>
    </source>
</evidence>
<dbReference type="NCBIfam" id="TIGR00254">
    <property type="entry name" value="GGDEF"/>
    <property type="match status" value="1"/>
</dbReference>
<dbReference type="Gene3D" id="3.30.70.270">
    <property type="match status" value="1"/>
</dbReference>
<comment type="cofactor">
    <cofactor evidence="1">
        <name>Mg(2+)</name>
        <dbReference type="ChEBI" id="CHEBI:18420"/>
    </cofactor>
</comment>
<proteinExistence type="predicted"/>
<evidence type="ECO:0000256" key="3">
    <source>
        <dbReference type="ARBA" id="ARBA00034247"/>
    </source>
</evidence>
<dbReference type="PANTHER" id="PTHR45138:SF9">
    <property type="entry name" value="DIGUANYLATE CYCLASE DGCM-RELATED"/>
    <property type="match status" value="1"/>
</dbReference>
<evidence type="ECO:0000256" key="1">
    <source>
        <dbReference type="ARBA" id="ARBA00001946"/>
    </source>
</evidence>
<dbReference type="Pfam" id="PF00990">
    <property type="entry name" value="GGDEF"/>
    <property type="match status" value="1"/>
</dbReference>
<dbReference type="InterPro" id="IPR011990">
    <property type="entry name" value="TPR-like_helical_dom_sf"/>
</dbReference>
<dbReference type="RefSeq" id="WP_273080372.1">
    <property type="nucleotide sequence ID" value="NZ_JAFKME010000003.1"/>
</dbReference>
<accession>A0A9D8L1F5</accession>
<evidence type="ECO:0000256" key="4">
    <source>
        <dbReference type="SAM" id="Coils"/>
    </source>
</evidence>
<gene>
    <name evidence="8" type="ORF">J0H45_10415</name>
</gene>
<evidence type="ECO:0000259" key="7">
    <source>
        <dbReference type="PROSITE" id="PS50887"/>
    </source>
</evidence>
<comment type="catalytic activity">
    <reaction evidence="3">
        <text>2 GTP = 3',3'-c-di-GMP + 2 diphosphate</text>
        <dbReference type="Rhea" id="RHEA:24898"/>
        <dbReference type="ChEBI" id="CHEBI:33019"/>
        <dbReference type="ChEBI" id="CHEBI:37565"/>
        <dbReference type="ChEBI" id="CHEBI:58805"/>
        <dbReference type="EC" id="2.7.7.65"/>
    </reaction>
</comment>
<evidence type="ECO:0000313" key="9">
    <source>
        <dbReference type="Proteomes" id="UP000664815"/>
    </source>
</evidence>
<dbReference type="CDD" id="cd01949">
    <property type="entry name" value="GGDEF"/>
    <property type="match status" value="1"/>
</dbReference>
<dbReference type="InterPro" id="IPR029787">
    <property type="entry name" value="Nucleotide_cyclase"/>
</dbReference>
<dbReference type="PROSITE" id="PS50887">
    <property type="entry name" value="GGDEF"/>
    <property type="match status" value="1"/>
</dbReference>
<name>A0A9D8L1F5_9GAMM</name>
<dbReference type="AlphaFoldDB" id="A0A9D8L1F5"/>
<dbReference type="SMART" id="SM00267">
    <property type="entry name" value="GGDEF"/>
    <property type="match status" value="1"/>
</dbReference>
<dbReference type="GO" id="GO:0005886">
    <property type="term" value="C:plasma membrane"/>
    <property type="evidence" value="ECO:0007669"/>
    <property type="project" value="TreeGrafter"/>
</dbReference>
<feature type="signal peptide" evidence="6">
    <location>
        <begin position="1"/>
        <end position="20"/>
    </location>
</feature>
<dbReference type="EMBL" id="JAFKMG010000944">
    <property type="protein sequence ID" value="MBN8799747.1"/>
    <property type="molecule type" value="Genomic_DNA"/>
</dbReference>
<keyword evidence="6" id="KW-0732">Signal</keyword>
<dbReference type="InterPro" id="IPR000160">
    <property type="entry name" value="GGDEF_dom"/>
</dbReference>
<feature type="chain" id="PRO_5039282844" description="diguanylate cyclase" evidence="6">
    <location>
        <begin position="21"/>
        <end position="670"/>
    </location>
</feature>